<protein>
    <recommendedName>
        <fullName evidence="3">TATA-box binding protein</fullName>
    </recommendedName>
</protein>
<dbReference type="Pfam" id="PF08680">
    <property type="entry name" value="DUF1779"/>
    <property type="match status" value="1"/>
</dbReference>
<evidence type="ECO:0000313" key="1">
    <source>
        <dbReference type="EMBL" id="WMT82401.1"/>
    </source>
</evidence>
<evidence type="ECO:0000313" key="2">
    <source>
        <dbReference type="Proteomes" id="UP001235030"/>
    </source>
</evidence>
<accession>A0ABY9Q345</accession>
<proteinExistence type="predicted"/>
<dbReference type="InterPro" id="IPR014794">
    <property type="entry name" value="DUF1779"/>
</dbReference>
<evidence type="ECO:0008006" key="3">
    <source>
        <dbReference type="Google" id="ProtNLM"/>
    </source>
</evidence>
<dbReference type="Gene3D" id="3.30.360.40">
    <property type="entry name" value="YwmB-like"/>
    <property type="match status" value="1"/>
</dbReference>
<gene>
    <name evidence="1" type="ORF">TEMA_27760</name>
</gene>
<dbReference type="InterPro" id="IPR036209">
    <property type="entry name" value="YwmB-like_sf"/>
</dbReference>
<dbReference type="EMBL" id="CP101637">
    <property type="protein sequence ID" value="WMT82401.1"/>
    <property type="molecule type" value="Genomic_DNA"/>
</dbReference>
<organism evidence="1 2">
    <name type="scientific">Terrisporobacter mayombei</name>
    <dbReference type="NCBI Taxonomy" id="1541"/>
    <lineage>
        <taxon>Bacteria</taxon>
        <taxon>Bacillati</taxon>
        <taxon>Bacillota</taxon>
        <taxon>Clostridia</taxon>
        <taxon>Peptostreptococcales</taxon>
        <taxon>Peptostreptococcaceae</taxon>
        <taxon>Terrisporobacter</taxon>
    </lineage>
</organism>
<reference evidence="1 2" key="1">
    <citation type="submission" date="2022-07" db="EMBL/GenBank/DDBJ databases">
        <title>Genome sequence of Terrisporobacter mayombei DSM6539.</title>
        <authorList>
            <person name="Boeer T."/>
            <person name="Bengelsdorf F.R."/>
            <person name="Daniel R."/>
            <person name="Poehlein A."/>
        </authorList>
    </citation>
    <scope>NUCLEOTIDE SEQUENCE [LARGE SCALE GENOMIC DNA]</scope>
    <source>
        <strain evidence="1 2">DSM 6539</strain>
    </source>
</reference>
<dbReference type="SUPFAM" id="SSF143842">
    <property type="entry name" value="YwmB-like"/>
    <property type="match status" value="1"/>
</dbReference>
<sequence>MKVIKFVTTFLLLFIIGIFTSYAGVKYNKWTDNFINTFEQTEANFKFYNIKINCVVSNISSKKQIESMCADIVNSLNLNSDKIKLREENDNGVKIYAQIQDGSYNVSFTAIKKNNKEYYIIIDILCNKVYKNIGDVYRNLNDVLHKRSNDVEIYLCMAGEYTKKLQLYKSNDILENILYNMNAKEIDRVRENNLVSVTAYSNLLTENDLDYLENKINLNIGIRYSENEDKTLIYMATPIIKLDY</sequence>
<dbReference type="RefSeq" id="WP_228106531.1">
    <property type="nucleotide sequence ID" value="NZ_CP101637.1"/>
</dbReference>
<dbReference type="Proteomes" id="UP001235030">
    <property type="component" value="Chromosome"/>
</dbReference>
<name>A0ABY9Q345_9FIRM</name>
<keyword evidence="2" id="KW-1185">Reference proteome</keyword>